<feature type="signal peptide" evidence="7">
    <location>
        <begin position="1"/>
        <end position="25"/>
    </location>
</feature>
<organism evidence="9 10">
    <name type="scientific">Tepidiforma bonchosmolovskayae</name>
    <dbReference type="NCBI Taxonomy" id="2601677"/>
    <lineage>
        <taxon>Bacteria</taxon>
        <taxon>Bacillati</taxon>
        <taxon>Chloroflexota</taxon>
        <taxon>Tepidiformia</taxon>
        <taxon>Tepidiformales</taxon>
        <taxon>Tepidiformaceae</taxon>
        <taxon>Tepidiforma</taxon>
    </lineage>
</organism>
<proteinExistence type="predicted"/>
<dbReference type="Gene3D" id="2.60.40.1190">
    <property type="match status" value="1"/>
</dbReference>
<keyword evidence="5" id="KW-0408">Iron</keyword>
<keyword evidence="2" id="KW-0349">Heme</keyword>
<dbReference type="RefSeq" id="WP_158066002.1">
    <property type="nucleotide sequence ID" value="NZ_CP042829.1"/>
</dbReference>
<sequence>MNRILRSRKLLVAAAVLLIAGALQFTGVNPAASQTVLLVAYESPSNPGLDPQADAWDAVRAVEIPLSAQRGSYAAGGGSVGTVRLKALHHEGRLYVRAEWSDPTENASALRVQDFTDAVALEFPSRAAATVPSVCMGQPDAGVNIWYWRADVNAGATSLAAANPNMHVDGYPFTDDTFLTARGAGNPVAADRPVQTLISHLFGYLTASPVQDAEGKGVRTADGWAVVFARDFKSEGQDHADFAPGTRTDMAVAVWDGANRERDGMKSVSQFITLQVAAAELPGASGGIDARFIALAAILLLGLTGIGIGLAFYGASERSR</sequence>
<feature type="transmembrane region" description="Helical" evidence="6">
    <location>
        <begin position="292"/>
        <end position="315"/>
    </location>
</feature>
<feature type="chain" id="PRO_5046837449" description="Cytochrome c-552/DMSO reductase-like haem-binding domain-containing protein" evidence="7">
    <location>
        <begin position="26"/>
        <end position="320"/>
    </location>
</feature>
<evidence type="ECO:0000256" key="6">
    <source>
        <dbReference type="SAM" id="Phobius"/>
    </source>
</evidence>
<evidence type="ECO:0000256" key="5">
    <source>
        <dbReference type="ARBA" id="ARBA00023004"/>
    </source>
</evidence>
<name>A0ABX6BZ36_9CHLR</name>
<feature type="domain" description="Cytochrome c-552/DMSO reductase-like haem-binding" evidence="8">
    <location>
        <begin position="222"/>
        <end position="267"/>
    </location>
</feature>
<keyword evidence="7" id="KW-0732">Signal</keyword>
<accession>A0ABX6BZ36</accession>
<protein>
    <recommendedName>
        <fullName evidence="8">Cytochrome c-552/DMSO reductase-like haem-binding domain-containing protein</fullName>
    </recommendedName>
</protein>
<evidence type="ECO:0000256" key="4">
    <source>
        <dbReference type="ARBA" id="ARBA00022982"/>
    </source>
</evidence>
<dbReference type="EMBL" id="CP042829">
    <property type="protein sequence ID" value="QFG02063.1"/>
    <property type="molecule type" value="Genomic_DNA"/>
</dbReference>
<evidence type="ECO:0000256" key="3">
    <source>
        <dbReference type="ARBA" id="ARBA00022723"/>
    </source>
</evidence>
<feature type="domain" description="Cytochrome c-552/DMSO reductase-like haem-binding" evidence="8">
    <location>
        <begin position="54"/>
        <end position="161"/>
    </location>
</feature>
<keyword evidence="6" id="KW-0472">Membrane</keyword>
<keyword evidence="6" id="KW-0812">Transmembrane</keyword>
<keyword evidence="10" id="KW-1185">Reference proteome</keyword>
<dbReference type="InterPro" id="IPR019020">
    <property type="entry name" value="Cyt-c552/DMSO_Rdtase_haem-bd"/>
</dbReference>
<reference evidence="9 10" key="1">
    <citation type="submission" date="2019-10" db="EMBL/GenBank/DDBJ databases">
        <title>Thermopilla bonchosmolovskayae gen. nov., sp. nov., a moderately thermophilic Chloroflexi bacterium from a Chukotka hot spring (Arctic, Russia), representing a novel classis Thermopillaia, which include previously uncultivated lineage OLB14.</title>
        <authorList>
            <person name="Kochetkova T.V."/>
            <person name="Zayulina K.S."/>
            <person name="Zhigarkov V.S."/>
            <person name="Minaev N.V."/>
            <person name="Novikov A."/>
            <person name="Toshchakov S.V."/>
            <person name="Elcheninov A.G."/>
            <person name="Kublanov I.V."/>
        </authorList>
    </citation>
    <scope>NUCLEOTIDE SEQUENCE [LARGE SCALE GENOMIC DNA]</scope>
    <source>
        <strain evidence="9 10">3753O</strain>
    </source>
</reference>
<keyword evidence="6" id="KW-1133">Transmembrane helix</keyword>
<evidence type="ECO:0000256" key="2">
    <source>
        <dbReference type="ARBA" id="ARBA00022617"/>
    </source>
</evidence>
<gene>
    <name evidence="9" type="ORF">Tbon_01680</name>
</gene>
<evidence type="ECO:0000256" key="1">
    <source>
        <dbReference type="ARBA" id="ARBA00022448"/>
    </source>
</evidence>
<evidence type="ECO:0000313" key="9">
    <source>
        <dbReference type="EMBL" id="QFG02063.1"/>
    </source>
</evidence>
<evidence type="ECO:0000256" key="7">
    <source>
        <dbReference type="SAM" id="SignalP"/>
    </source>
</evidence>
<evidence type="ECO:0000313" key="10">
    <source>
        <dbReference type="Proteomes" id="UP000326331"/>
    </source>
</evidence>
<evidence type="ECO:0000259" key="8">
    <source>
        <dbReference type="Pfam" id="PF09459"/>
    </source>
</evidence>
<dbReference type="Pfam" id="PF09459">
    <property type="entry name" value="EB_dh"/>
    <property type="match status" value="2"/>
</dbReference>
<keyword evidence="3" id="KW-0479">Metal-binding</keyword>
<keyword evidence="4" id="KW-0249">Electron transport</keyword>
<keyword evidence="1" id="KW-0813">Transport</keyword>
<dbReference type="Proteomes" id="UP000326331">
    <property type="component" value="Chromosome"/>
</dbReference>